<comment type="caution">
    <text evidence="1">The sequence shown here is derived from an EMBL/GenBank/DDBJ whole genome shotgun (WGS) entry which is preliminary data.</text>
</comment>
<keyword evidence="2" id="KW-1185">Reference proteome</keyword>
<protein>
    <submittedName>
        <fullName evidence="1">3860_t:CDS:1</fullName>
    </submittedName>
</protein>
<dbReference type="EMBL" id="CAJVPU010013910">
    <property type="protein sequence ID" value="CAG8636024.1"/>
    <property type="molecule type" value="Genomic_DNA"/>
</dbReference>
<name>A0ACA9N5S5_9GLOM</name>
<sequence>MIALSWIRNLEIAKKSWTDCEEIVIKFPHEERKDSENNRKDPIRSPDNTIP</sequence>
<evidence type="ECO:0000313" key="2">
    <source>
        <dbReference type="Proteomes" id="UP000789702"/>
    </source>
</evidence>
<dbReference type="Proteomes" id="UP000789702">
    <property type="component" value="Unassembled WGS sequence"/>
</dbReference>
<accession>A0ACA9N5S5</accession>
<organism evidence="1 2">
    <name type="scientific">Dentiscutata heterogama</name>
    <dbReference type="NCBI Taxonomy" id="1316150"/>
    <lineage>
        <taxon>Eukaryota</taxon>
        <taxon>Fungi</taxon>
        <taxon>Fungi incertae sedis</taxon>
        <taxon>Mucoromycota</taxon>
        <taxon>Glomeromycotina</taxon>
        <taxon>Glomeromycetes</taxon>
        <taxon>Diversisporales</taxon>
        <taxon>Gigasporaceae</taxon>
        <taxon>Dentiscutata</taxon>
    </lineage>
</organism>
<gene>
    <name evidence="1" type="ORF">DHETER_LOCUS8607</name>
</gene>
<evidence type="ECO:0000313" key="1">
    <source>
        <dbReference type="EMBL" id="CAG8636024.1"/>
    </source>
</evidence>
<feature type="non-terminal residue" evidence="1">
    <location>
        <position position="51"/>
    </location>
</feature>
<reference evidence="1" key="1">
    <citation type="submission" date="2021-06" db="EMBL/GenBank/DDBJ databases">
        <authorList>
            <person name="Kallberg Y."/>
            <person name="Tangrot J."/>
            <person name="Rosling A."/>
        </authorList>
    </citation>
    <scope>NUCLEOTIDE SEQUENCE</scope>
    <source>
        <strain evidence="1">IL203A</strain>
    </source>
</reference>
<proteinExistence type="predicted"/>